<dbReference type="EMBL" id="JADMKU010000010">
    <property type="protein sequence ID" value="MBR9651906.1"/>
    <property type="molecule type" value="Genomic_DNA"/>
</dbReference>
<dbReference type="Proteomes" id="UP001195941">
    <property type="component" value="Unassembled WGS sequence"/>
</dbReference>
<comment type="caution">
    <text evidence="1">The sequence shown here is derived from an EMBL/GenBank/DDBJ whole genome shotgun (WGS) entry which is preliminary data.</text>
</comment>
<gene>
    <name evidence="1" type="ORF">IT775_12320</name>
</gene>
<dbReference type="RefSeq" id="WP_212701421.1">
    <property type="nucleotide sequence ID" value="NZ_JADMKU010000010.1"/>
</dbReference>
<keyword evidence="2" id="KW-1185">Reference proteome</keyword>
<accession>A0ABS5HSE8</accession>
<sequence>MTVVNTVRIGADTIDITKPCDVVTALKKMQLKLGTGGVRETVRIDGEEVTFMRANDRRLAALIARYEAECARATGGATRTRFAKRIRWT</sequence>
<evidence type="ECO:0000313" key="1">
    <source>
        <dbReference type="EMBL" id="MBR9651906.1"/>
    </source>
</evidence>
<organism evidence="1 2">
    <name type="scientific">Thalassovita aquimarina</name>
    <dbReference type="NCBI Taxonomy" id="2785917"/>
    <lineage>
        <taxon>Bacteria</taxon>
        <taxon>Pseudomonadati</taxon>
        <taxon>Pseudomonadota</taxon>
        <taxon>Alphaproteobacteria</taxon>
        <taxon>Rhodobacterales</taxon>
        <taxon>Roseobacteraceae</taxon>
        <taxon>Thalassovita</taxon>
    </lineage>
</organism>
<proteinExistence type="predicted"/>
<dbReference type="SUPFAM" id="SSF64210">
    <property type="entry name" value="Head-to-tail joining protein W, gpW"/>
    <property type="match status" value="1"/>
</dbReference>
<dbReference type="InterPro" id="IPR036626">
    <property type="entry name" value="GpW_sf"/>
</dbReference>
<dbReference type="Gene3D" id="3.30.1580.10">
    <property type="entry name" value="Head-to-tail joining protein W"/>
    <property type="match status" value="1"/>
</dbReference>
<name>A0ABS5HSE8_9RHOB</name>
<reference evidence="1 2" key="1">
    <citation type="journal article" date="2021" name="Arch. Microbiol.">
        <title>Thalassobius aquimarinus sp. nov., isolated from the Sea of Japan seashore.</title>
        <authorList>
            <person name="Kurilenko V.V."/>
            <person name="Romanenko L.A."/>
            <person name="Chernysheva N.Y."/>
            <person name="Velansky P.V."/>
            <person name="Tekutyeva L.A."/>
            <person name="Isaeva M.P."/>
            <person name="Mikhailov V.V."/>
        </authorList>
    </citation>
    <scope>NUCLEOTIDE SEQUENCE [LARGE SCALE GENOMIC DNA]</scope>
    <source>
        <strain evidence="1 2">KMM 8518</strain>
    </source>
</reference>
<evidence type="ECO:0000313" key="2">
    <source>
        <dbReference type="Proteomes" id="UP001195941"/>
    </source>
</evidence>
<protein>
    <submittedName>
        <fullName evidence="1">Uncharacterized protein</fullName>
    </submittedName>
</protein>